<feature type="region of interest" description="Disordered" evidence="7">
    <location>
        <begin position="1365"/>
        <end position="1463"/>
    </location>
</feature>
<organism evidence="9 10">
    <name type="scientific">Carpediemonas membranifera</name>
    <dbReference type="NCBI Taxonomy" id="201153"/>
    <lineage>
        <taxon>Eukaryota</taxon>
        <taxon>Metamonada</taxon>
        <taxon>Carpediemonas-like organisms</taxon>
        <taxon>Carpediemonas</taxon>
    </lineage>
</organism>
<feature type="region of interest" description="Disordered" evidence="7">
    <location>
        <begin position="1290"/>
        <end position="1343"/>
    </location>
</feature>
<comment type="caution">
    <text evidence="9">The sequence shown here is derived from an EMBL/GenBank/DDBJ whole genome shotgun (WGS) entry which is preliminary data.</text>
</comment>
<name>A0A8J6B6H0_9EUKA</name>
<proteinExistence type="inferred from homology"/>
<dbReference type="GO" id="GO:0007051">
    <property type="term" value="P:spindle organization"/>
    <property type="evidence" value="ECO:0007669"/>
    <property type="project" value="InterPro"/>
</dbReference>
<dbReference type="Pfam" id="PF21041">
    <property type="entry name" value="XMAP215_CLASP_TOG"/>
    <property type="match status" value="3"/>
</dbReference>
<feature type="domain" description="TOG" evidence="8">
    <location>
        <begin position="3"/>
        <end position="235"/>
    </location>
</feature>
<dbReference type="GO" id="GO:0005856">
    <property type="term" value="C:cytoskeleton"/>
    <property type="evidence" value="ECO:0007669"/>
    <property type="project" value="UniProtKB-SubCell"/>
</dbReference>
<dbReference type="Proteomes" id="UP000717585">
    <property type="component" value="Unassembled WGS sequence"/>
</dbReference>
<comment type="subcellular location">
    <subcellularLocation>
        <location evidence="1">Cytoplasm</location>
        <location evidence="1">Cytoskeleton</location>
    </subcellularLocation>
</comment>
<evidence type="ECO:0000313" key="10">
    <source>
        <dbReference type="Proteomes" id="UP000717585"/>
    </source>
</evidence>
<feature type="region of interest" description="Disordered" evidence="7">
    <location>
        <begin position="769"/>
        <end position="858"/>
    </location>
</feature>
<dbReference type="PANTHER" id="PTHR12609">
    <property type="entry name" value="MICROTUBULE ASSOCIATED PROTEIN XMAP215"/>
    <property type="match status" value="1"/>
</dbReference>
<feature type="compositionally biased region" description="Basic and acidic residues" evidence="7">
    <location>
        <begin position="221"/>
        <end position="240"/>
    </location>
</feature>
<dbReference type="InterPro" id="IPR016024">
    <property type="entry name" value="ARM-type_fold"/>
</dbReference>
<feature type="compositionally biased region" description="Low complexity" evidence="7">
    <location>
        <begin position="844"/>
        <end position="855"/>
    </location>
</feature>
<dbReference type="SMART" id="SM01349">
    <property type="entry name" value="TOG"/>
    <property type="match status" value="3"/>
</dbReference>
<evidence type="ECO:0000256" key="5">
    <source>
        <dbReference type="ARBA" id="ARBA00025722"/>
    </source>
</evidence>
<sequence>MPEERPESPELVFDGPLSEKLVQTAWKFRFEAYGELEALLQDAEPKSDIVNEYISSYAKFIGDPIETAREKALLALKAAIDKDADVSGQIDSILTAVVKRGLTSTRTPTKHALGDVLKALGAKGFNEQVITCLVGATNSRNLKQVQSSIGHLREQLDAAPSAVDVPAVLSTAQFKALLAHANGRVRAEAMVIARWAAGCVGVDAVKKALGTALGPSQLAMLEKKEGEKAEDDREERERETAPPTTRKAATPTARPKADTGAPVQPTGDVDYEIPPPAEEAMEENLDTSDTLALLASSNWSTRAMGITLAARALGQTKDLEASGAMKAVPLVADKHVNVAAAAARIAGLVALEGDAAKGVVAPAVPALVKLFQQRRPAIVETVTETLLAVVASVMTLGEMWGDIEAGLAHRMPDVRHRTATFIRMALETYPARCVDAAEPVAKVMAKLTSDRNEATRDEATQAICAILNVANGTARVNAVLGAIDDRKKDQVTAVIEKKAAETAPKAKKAKGVKKAKTPREKKADAPAATSTAAPGPAPATKEDKAKVAANPKQVSGLITDISASNWKVRKEAIDKLTALCEAGQLTRANLRTYMPLMAGRLSDSNINTMQATLKHISALAVHPDADRHAHTVLPAVVTCLASTRSTVRTQALAVISGWIEKVGPNTLQHIATGLKLDSHVARSTLISFLLAPKDSPVITRAPPAMLVQMLPSVMAQLTDSNVEVRRSGEELIRVVFPIVGRKPVLSAAASLKKAERIRVDPVIARISNIHSDSEPSAHKDAKPEPEQPKSARGSAPTATRGDMKAARLARPAKKDHAKSDAKPAKLPEAKSPKPLLDYESPDFSTSTPTLTVLPTRDPMPTPQLHQIRTMHVDPITEVETLIAALNVSSETEVIISSLKLLISRHRDTPKIFVGVADKLCHGYVTVMQQHVRTDRPLPLRLVRYGILLLASIFDDLRITNIVSRHALRTVFMEVLISMLDSDLKEVDGNSSLDGREILGLFNQTVLNVMNNVPKTTSFAVLFDLARMLAEALADPARSSRCVRSLQDPFVTHSKARSRAIWGDQTMLEKMLSLIGKCLLKLSRSITPEDIDTARLLRELHIFLVAVSAVTDNSDSDSTLIRVNYPARLAKTTITALLECHGKGIIAHLRELPCITDHPGLIRQSVHALLLKDGVELSADEIRVILGPAPRLMTVSELVGQHTDPWTMEALETLVRDLKEANYAAHNASAVLPDSLSAVKKAWVLRQLAVTPLRVEMPPNKALSMASRLLGESVKSMTADELPADLNLARQEAPVSSDHSAESKRNITGHQDIVVTPVDSTPPESFPKSQSSLSQVEESLESTATLSHVLPRKRIEELTLTTVSELKEPASLDSPDTDAGRRDGSHSDQMPKTTLLESSGKQHFRTASRPKLASTYMDRLSNIKQQLGAAGAKKSPPTSAAPVPAKPGSNDLDSLRSRLQRLGL</sequence>
<dbReference type="InterPro" id="IPR034085">
    <property type="entry name" value="TOG"/>
</dbReference>
<dbReference type="SUPFAM" id="SSF48371">
    <property type="entry name" value="ARM repeat"/>
    <property type="match status" value="2"/>
</dbReference>
<dbReference type="OrthoDB" id="205662at2759"/>
<dbReference type="EMBL" id="JAHDYR010000005">
    <property type="protein sequence ID" value="KAG9396678.1"/>
    <property type="molecule type" value="Genomic_DNA"/>
</dbReference>
<comment type="similarity">
    <text evidence="5">Belongs to the TOG/XMAP215 family.</text>
</comment>
<dbReference type="GO" id="GO:0030951">
    <property type="term" value="P:establishment or maintenance of microtubule cytoskeleton polarity"/>
    <property type="evidence" value="ECO:0007669"/>
    <property type="project" value="InterPro"/>
</dbReference>
<evidence type="ECO:0000313" key="9">
    <source>
        <dbReference type="EMBL" id="KAG9396678.1"/>
    </source>
</evidence>
<dbReference type="InterPro" id="IPR048491">
    <property type="entry name" value="XMAP215_CLASP_TOG"/>
</dbReference>
<evidence type="ECO:0000256" key="7">
    <source>
        <dbReference type="SAM" id="MobiDB-lite"/>
    </source>
</evidence>
<feature type="domain" description="TOG" evidence="8">
    <location>
        <begin position="535"/>
        <end position="772"/>
    </location>
</feature>
<evidence type="ECO:0000259" key="8">
    <source>
        <dbReference type="SMART" id="SM01349"/>
    </source>
</evidence>
<feature type="compositionally biased region" description="Low complexity" evidence="7">
    <location>
        <begin position="241"/>
        <end position="254"/>
    </location>
</feature>
<feature type="region of interest" description="Disordered" evidence="7">
    <location>
        <begin position="220"/>
        <end position="271"/>
    </location>
</feature>
<evidence type="ECO:0000256" key="6">
    <source>
        <dbReference type="PROSITE-ProRule" id="PRU00103"/>
    </source>
</evidence>
<feature type="repeat" description="HEAT" evidence="6">
    <location>
        <begin position="709"/>
        <end position="746"/>
    </location>
</feature>
<dbReference type="Gene3D" id="1.25.10.10">
    <property type="entry name" value="Leucine-rich Repeat Variant"/>
    <property type="match status" value="3"/>
</dbReference>
<feature type="domain" description="TOG" evidence="8">
    <location>
        <begin position="272"/>
        <end position="505"/>
    </location>
</feature>
<gene>
    <name evidence="9" type="ORF">J8273_1696</name>
</gene>
<evidence type="ECO:0000256" key="2">
    <source>
        <dbReference type="ARBA" id="ARBA00022490"/>
    </source>
</evidence>
<dbReference type="GO" id="GO:0046785">
    <property type="term" value="P:microtubule polymerization"/>
    <property type="evidence" value="ECO:0007669"/>
    <property type="project" value="InterPro"/>
</dbReference>
<feature type="compositionally biased region" description="Basic and acidic residues" evidence="7">
    <location>
        <begin position="771"/>
        <end position="789"/>
    </location>
</feature>
<dbReference type="PROSITE" id="PS50077">
    <property type="entry name" value="HEAT_REPEAT"/>
    <property type="match status" value="1"/>
</dbReference>
<keyword evidence="2" id="KW-0963">Cytoplasm</keyword>
<dbReference type="GO" id="GO:0061863">
    <property type="term" value="F:microtubule plus end polymerase"/>
    <property type="evidence" value="ECO:0007669"/>
    <property type="project" value="InterPro"/>
</dbReference>
<evidence type="ECO:0000256" key="3">
    <source>
        <dbReference type="ARBA" id="ARBA00022737"/>
    </source>
</evidence>
<feature type="compositionally biased region" description="Basic residues" evidence="7">
    <location>
        <begin position="505"/>
        <end position="516"/>
    </location>
</feature>
<evidence type="ECO:0000256" key="1">
    <source>
        <dbReference type="ARBA" id="ARBA00004245"/>
    </source>
</evidence>
<protein>
    <submittedName>
        <fullName evidence="9">HEAT repeat</fullName>
    </submittedName>
</protein>
<evidence type="ECO:0000256" key="4">
    <source>
        <dbReference type="ARBA" id="ARBA00023212"/>
    </source>
</evidence>
<dbReference type="GO" id="GO:0051010">
    <property type="term" value="F:microtubule plus-end binding"/>
    <property type="evidence" value="ECO:0007669"/>
    <property type="project" value="InterPro"/>
</dbReference>
<feature type="region of interest" description="Disordered" evidence="7">
    <location>
        <begin position="499"/>
        <end position="548"/>
    </location>
</feature>
<dbReference type="InterPro" id="IPR021133">
    <property type="entry name" value="HEAT_type_2"/>
</dbReference>
<keyword evidence="3" id="KW-0677">Repeat</keyword>
<reference evidence="9" key="1">
    <citation type="submission" date="2021-05" db="EMBL/GenBank/DDBJ databases">
        <title>A free-living protist that lacks canonical eukaryotic 1 DNA replication and segregation systems.</title>
        <authorList>
            <person name="Salas-Leiva D.E."/>
            <person name="Tromer E.C."/>
            <person name="Curtis B.A."/>
            <person name="Jerlstrom-Hultqvist J."/>
            <person name="Kolisko M."/>
            <person name="Yi Z."/>
            <person name="Salas-Leiva J.S."/>
            <person name="Gallot-Lavallee L."/>
            <person name="Kops G.J.P.L."/>
            <person name="Archibald J.M."/>
            <person name="Simpson A.G.B."/>
            <person name="Roger A.J."/>
        </authorList>
    </citation>
    <scope>NUCLEOTIDE SEQUENCE</scope>
    <source>
        <strain evidence="9">BICM</strain>
    </source>
</reference>
<feature type="compositionally biased region" description="Polar residues" evidence="7">
    <location>
        <begin position="1386"/>
        <end position="1400"/>
    </location>
</feature>
<keyword evidence="4" id="KW-0206">Cytoskeleton</keyword>
<feature type="compositionally biased region" description="Basic and acidic residues" evidence="7">
    <location>
        <begin position="812"/>
        <end position="831"/>
    </location>
</feature>
<accession>A0A8J6B6H0</accession>
<dbReference type="InterPro" id="IPR045110">
    <property type="entry name" value="XMAP215"/>
</dbReference>
<keyword evidence="10" id="KW-1185">Reference proteome</keyword>
<feature type="compositionally biased region" description="Low complexity" evidence="7">
    <location>
        <begin position="525"/>
        <end position="534"/>
    </location>
</feature>
<dbReference type="InterPro" id="IPR011989">
    <property type="entry name" value="ARM-like"/>
</dbReference>